<dbReference type="InterPro" id="IPR036249">
    <property type="entry name" value="Thioredoxin-like_sf"/>
</dbReference>
<keyword evidence="4" id="KW-1185">Reference proteome</keyword>
<dbReference type="SUPFAM" id="SSF52833">
    <property type="entry name" value="Thioredoxin-like"/>
    <property type="match status" value="1"/>
</dbReference>
<gene>
    <name evidence="3" type="ORF">B0H15DRAFT_832322</name>
</gene>
<sequence length="245" mass="27158">MPDKITLYLTKRSVYAHRATLALAEAKVDYTRFEVDMVNKPEWYTSKVNPAGKVPALAHGGPQVSPDQPSPESFKLAESLIIVEFIADLYPKAKIMPTDPVQRAKVRFFIDAVTTKFAPAYVGLLLRGEPFDPVWAALDVLQALLPEDKPYAIGDEYTAADIALIPFLARLELVLGHDIGAYKPGEGRKAAQYLLSDKRFARIVKYLEMGKARESFRATYDAEYLKDAYGILFGAMRAKVQGAAA</sequence>
<dbReference type="InterPro" id="IPR050983">
    <property type="entry name" value="GST_Omega/HSP26"/>
</dbReference>
<dbReference type="PROSITE" id="PS50404">
    <property type="entry name" value="GST_NTER"/>
    <property type="match status" value="1"/>
</dbReference>
<reference evidence="3" key="1">
    <citation type="submission" date="2023-03" db="EMBL/GenBank/DDBJ databases">
        <title>Massive genome expansion in bonnet fungi (Mycena s.s.) driven by repeated elements and novel gene families across ecological guilds.</title>
        <authorList>
            <consortium name="Lawrence Berkeley National Laboratory"/>
            <person name="Harder C.B."/>
            <person name="Miyauchi S."/>
            <person name="Viragh M."/>
            <person name="Kuo A."/>
            <person name="Thoen E."/>
            <person name="Andreopoulos B."/>
            <person name="Lu D."/>
            <person name="Skrede I."/>
            <person name="Drula E."/>
            <person name="Henrissat B."/>
            <person name="Morin E."/>
            <person name="Kohler A."/>
            <person name="Barry K."/>
            <person name="LaButti K."/>
            <person name="Morin E."/>
            <person name="Salamov A."/>
            <person name="Lipzen A."/>
            <person name="Mereny Z."/>
            <person name="Hegedus B."/>
            <person name="Baldrian P."/>
            <person name="Stursova M."/>
            <person name="Weitz H."/>
            <person name="Taylor A."/>
            <person name="Grigoriev I.V."/>
            <person name="Nagy L.G."/>
            <person name="Martin F."/>
            <person name="Kauserud H."/>
        </authorList>
    </citation>
    <scope>NUCLEOTIDE SEQUENCE</scope>
    <source>
        <strain evidence="3">CBHHK173m</strain>
    </source>
</reference>
<dbReference type="Proteomes" id="UP001222325">
    <property type="component" value="Unassembled WGS sequence"/>
</dbReference>
<dbReference type="EMBL" id="JARJCN010000016">
    <property type="protein sequence ID" value="KAJ7093435.1"/>
    <property type="molecule type" value="Genomic_DNA"/>
</dbReference>
<feature type="domain" description="GST N-terminal" evidence="1">
    <location>
        <begin position="3"/>
        <end position="94"/>
    </location>
</feature>
<feature type="domain" description="GST C-terminal" evidence="2">
    <location>
        <begin position="99"/>
        <end position="221"/>
    </location>
</feature>
<name>A0AAD6XWR4_9AGAR</name>
<dbReference type="AlphaFoldDB" id="A0AAD6XWR4"/>
<evidence type="ECO:0000259" key="1">
    <source>
        <dbReference type="PROSITE" id="PS50404"/>
    </source>
</evidence>
<dbReference type="SFLD" id="SFLDG00358">
    <property type="entry name" value="Main_(cytGST)"/>
    <property type="match status" value="1"/>
</dbReference>
<dbReference type="SFLD" id="SFLDS00019">
    <property type="entry name" value="Glutathione_Transferase_(cytos"/>
    <property type="match status" value="1"/>
</dbReference>
<proteinExistence type="predicted"/>
<comment type="caution">
    <text evidence="3">The sequence shown here is derived from an EMBL/GenBank/DDBJ whole genome shotgun (WGS) entry which is preliminary data.</text>
</comment>
<evidence type="ECO:0000313" key="3">
    <source>
        <dbReference type="EMBL" id="KAJ7093435.1"/>
    </source>
</evidence>
<evidence type="ECO:0000313" key="4">
    <source>
        <dbReference type="Proteomes" id="UP001222325"/>
    </source>
</evidence>
<dbReference type="Gene3D" id="3.40.30.10">
    <property type="entry name" value="Glutaredoxin"/>
    <property type="match status" value="1"/>
</dbReference>
<dbReference type="PROSITE" id="PS50405">
    <property type="entry name" value="GST_CTER"/>
    <property type="match status" value="1"/>
</dbReference>
<dbReference type="GO" id="GO:0005737">
    <property type="term" value="C:cytoplasm"/>
    <property type="evidence" value="ECO:0007669"/>
    <property type="project" value="TreeGrafter"/>
</dbReference>
<protein>
    <submittedName>
        <fullName evidence="3">Thioredoxin-like protein</fullName>
    </submittedName>
</protein>
<dbReference type="Pfam" id="PF13410">
    <property type="entry name" value="GST_C_2"/>
    <property type="match status" value="1"/>
</dbReference>
<dbReference type="SUPFAM" id="SSF47616">
    <property type="entry name" value="GST C-terminal domain-like"/>
    <property type="match status" value="1"/>
</dbReference>
<accession>A0AAD6XWR4</accession>
<dbReference type="Gene3D" id="1.20.1050.10">
    <property type="match status" value="1"/>
</dbReference>
<evidence type="ECO:0000259" key="2">
    <source>
        <dbReference type="PROSITE" id="PS50405"/>
    </source>
</evidence>
<dbReference type="PANTHER" id="PTHR43968">
    <property type="match status" value="1"/>
</dbReference>
<dbReference type="InterPro" id="IPR036282">
    <property type="entry name" value="Glutathione-S-Trfase_C_sf"/>
</dbReference>
<dbReference type="CDD" id="cd00570">
    <property type="entry name" value="GST_N_family"/>
    <property type="match status" value="1"/>
</dbReference>
<organism evidence="3 4">
    <name type="scientific">Mycena belliarum</name>
    <dbReference type="NCBI Taxonomy" id="1033014"/>
    <lineage>
        <taxon>Eukaryota</taxon>
        <taxon>Fungi</taxon>
        <taxon>Dikarya</taxon>
        <taxon>Basidiomycota</taxon>
        <taxon>Agaricomycotina</taxon>
        <taxon>Agaricomycetes</taxon>
        <taxon>Agaricomycetidae</taxon>
        <taxon>Agaricales</taxon>
        <taxon>Marasmiineae</taxon>
        <taxon>Mycenaceae</taxon>
        <taxon>Mycena</taxon>
    </lineage>
</organism>
<dbReference type="InterPro" id="IPR004045">
    <property type="entry name" value="Glutathione_S-Trfase_N"/>
</dbReference>
<dbReference type="InterPro" id="IPR010987">
    <property type="entry name" value="Glutathione-S-Trfase_C-like"/>
</dbReference>
<dbReference type="Pfam" id="PF13409">
    <property type="entry name" value="GST_N_2"/>
    <property type="match status" value="1"/>
</dbReference>
<dbReference type="InterPro" id="IPR040079">
    <property type="entry name" value="Glutathione_S-Trfase"/>
</dbReference>
<dbReference type="PANTHER" id="PTHR43968:SF6">
    <property type="entry name" value="GLUTATHIONE S-TRANSFERASE OMEGA"/>
    <property type="match status" value="1"/>
</dbReference>